<name>A0A1Y5WVC6_KIBAR</name>
<dbReference type="RefSeq" id="WP_268811549.1">
    <property type="nucleotide sequence ID" value="NZ_FWXV01000001.1"/>
</dbReference>
<protein>
    <submittedName>
        <fullName evidence="2">Uncharacterized protein</fullName>
    </submittedName>
</protein>
<feature type="compositionally biased region" description="Basic and acidic residues" evidence="1">
    <location>
        <begin position="1"/>
        <end position="10"/>
    </location>
</feature>
<organism evidence="2 3">
    <name type="scientific">Kibdelosporangium aridum</name>
    <dbReference type="NCBI Taxonomy" id="2030"/>
    <lineage>
        <taxon>Bacteria</taxon>
        <taxon>Bacillati</taxon>
        <taxon>Actinomycetota</taxon>
        <taxon>Actinomycetes</taxon>
        <taxon>Pseudonocardiales</taxon>
        <taxon>Pseudonocardiaceae</taxon>
        <taxon>Kibdelosporangium</taxon>
    </lineage>
</organism>
<evidence type="ECO:0000313" key="3">
    <source>
        <dbReference type="Proteomes" id="UP000192674"/>
    </source>
</evidence>
<dbReference type="AlphaFoldDB" id="A0A1Y5WVC6"/>
<keyword evidence="3" id="KW-1185">Reference proteome</keyword>
<accession>A0A1Y5WVC6</accession>
<dbReference type="Proteomes" id="UP000192674">
    <property type="component" value="Unassembled WGS sequence"/>
</dbReference>
<proteinExistence type="predicted"/>
<sequence length="41" mass="4696">MPDIPTREDELAVTQTEEVPSPRASEDSEFEYEPTIMRGLE</sequence>
<dbReference type="EMBL" id="FWXV01000001">
    <property type="protein sequence ID" value="SMC53904.1"/>
    <property type="molecule type" value="Genomic_DNA"/>
</dbReference>
<evidence type="ECO:0000256" key="1">
    <source>
        <dbReference type="SAM" id="MobiDB-lite"/>
    </source>
</evidence>
<evidence type="ECO:0000313" key="2">
    <source>
        <dbReference type="EMBL" id="SMC53904.1"/>
    </source>
</evidence>
<feature type="region of interest" description="Disordered" evidence="1">
    <location>
        <begin position="1"/>
        <end position="41"/>
    </location>
</feature>
<gene>
    <name evidence="2" type="ORF">SAMN05661093_00458</name>
</gene>
<reference evidence="2 3" key="1">
    <citation type="submission" date="2017-04" db="EMBL/GenBank/DDBJ databases">
        <authorList>
            <person name="Afonso C.L."/>
            <person name="Miller P.J."/>
            <person name="Scott M.A."/>
            <person name="Spackman E."/>
            <person name="Goraichik I."/>
            <person name="Dimitrov K.M."/>
            <person name="Suarez D.L."/>
            <person name="Swayne D.E."/>
        </authorList>
    </citation>
    <scope>NUCLEOTIDE SEQUENCE [LARGE SCALE GENOMIC DNA]</scope>
    <source>
        <strain evidence="2 3">DSM 43828</strain>
    </source>
</reference>